<dbReference type="SUPFAM" id="SSF51735">
    <property type="entry name" value="NAD(P)-binding Rossmann-fold domains"/>
    <property type="match status" value="1"/>
</dbReference>
<dbReference type="GO" id="GO:0004325">
    <property type="term" value="F:ferrochelatase activity"/>
    <property type="evidence" value="ECO:0007669"/>
    <property type="project" value="InterPro"/>
</dbReference>
<dbReference type="AlphaFoldDB" id="A0A9D1LX11"/>
<comment type="pathway">
    <text evidence="1">Porphyrin-containing compound metabolism; siroheme biosynthesis; sirohydrochlorin from precorrin-2: step 1/1.</text>
</comment>
<evidence type="ECO:0000256" key="2">
    <source>
        <dbReference type="ARBA" id="ARBA00012400"/>
    </source>
</evidence>
<evidence type="ECO:0000313" key="7">
    <source>
        <dbReference type="EMBL" id="HIU49517.1"/>
    </source>
</evidence>
<reference evidence="7" key="1">
    <citation type="submission" date="2020-10" db="EMBL/GenBank/DDBJ databases">
        <authorList>
            <person name="Gilroy R."/>
        </authorList>
    </citation>
    <scope>NUCLEOTIDE SEQUENCE</scope>
    <source>
        <strain evidence="7">ChiGjej1B1-1684</strain>
    </source>
</reference>
<dbReference type="EMBL" id="DVNG01000008">
    <property type="protein sequence ID" value="HIU49517.1"/>
    <property type="molecule type" value="Genomic_DNA"/>
</dbReference>
<evidence type="ECO:0000313" key="8">
    <source>
        <dbReference type="Proteomes" id="UP000824118"/>
    </source>
</evidence>
<dbReference type="Proteomes" id="UP000824118">
    <property type="component" value="Unassembled WGS sequence"/>
</dbReference>
<comment type="catalytic activity">
    <reaction evidence="6">
        <text>precorrin-2 + NAD(+) = sirohydrochlorin + NADH + 2 H(+)</text>
        <dbReference type="Rhea" id="RHEA:15613"/>
        <dbReference type="ChEBI" id="CHEBI:15378"/>
        <dbReference type="ChEBI" id="CHEBI:57540"/>
        <dbReference type="ChEBI" id="CHEBI:57945"/>
        <dbReference type="ChEBI" id="CHEBI:58351"/>
        <dbReference type="ChEBI" id="CHEBI:58827"/>
        <dbReference type="EC" id="1.3.1.76"/>
    </reaction>
</comment>
<dbReference type="GO" id="GO:0043115">
    <property type="term" value="F:precorrin-2 dehydrogenase activity"/>
    <property type="evidence" value="ECO:0007669"/>
    <property type="project" value="UniProtKB-EC"/>
</dbReference>
<dbReference type="PANTHER" id="PTHR35330">
    <property type="entry name" value="SIROHEME BIOSYNTHESIS PROTEIN MET8"/>
    <property type="match status" value="1"/>
</dbReference>
<proteinExistence type="predicted"/>
<evidence type="ECO:0000256" key="4">
    <source>
        <dbReference type="ARBA" id="ARBA00023027"/>
    </source>
</evidence>
<evidence type="ECO:0000256" key="3">
    <source>
        <dbReference type="ARBA" id="ARBA00023002"/>
    </source>
</evidence>
<protein>
    <recommendedName>
        <fullName evidence="2">precorrin-2 dehydrogenase</fullName>
        <ecNumber evidence="2">1.3.1.76</ecNumber>
    </recommendedName>
</protein>
<organism evidence="7 8">
    <name type="scientific">Candidatus Limousia pullorum</name>
    <dbReference type="NCBI Taxonomy" id="2840860"/>
    <lineage>
        <taxon>Bacteria</taxon>
        <taxon>Bacillati</taxon>
        <taxon>Bacillota</taxon>
        <taxon>Clostridia</taxon>
        <taxon>Eubacteriales</taxon>
        <taxon>Oscillospiraceae</taxon>
        <taxon>Oscillospiraceae incertae sedis</taxon>
        <taxon>Candidatus Limousia</taxon>
    </lineage>
</organism>
<evidence type="ECO:0000256" key="1">
    <source>
        <dbReference type="ARBA" id="ARBA00005010"/>
    </source>
</evidence>
<dbReference type="PANTHER" id="PTHR35330:SF1">
    <property type="entry name" value="SIROHEME BIOSYNTHESIS PROTEIN MET8"/>
    <property type="match status" value="1"/>
</dbReference>
<dbReference type="GO" id="GO:0019354">
    <property type="term" value="P:siroheme biosynthetic process"/>
    <property type="evidence" value="ECO:0007669"/>
    <property type="project" value="InterPro"/>
</dbReference>
<evidence type="ECO:0000256" key="5">
    <source>
        <dbReference type="ARBA" id="ARBA00023244"/>
    </source>
</evidence>
<dbReference type="Pfam" id="PF13241">
    <property type="entry name" value="NAD_binding_7"/>
    <property type="match status" value="1"/>
</dbReference>
<name>A0A9D1LX11_9FIRM</name>
<dbReference type="InterPro" id="IPR006367">
    <property type="entry name" value="Sirohaem_synthase_N"/>
</dbReference>
<dbReference type="InterPro" id="IPR036291">
    <property type="entry name" value="NAD(P)-bd_dom_sf"/>
</dbReference>
<comment type="caution">
    <text evidence="7">The sequence shown here is derived from an EMBL/GenBank/DDBJ whole genome shotgun (WGS) entry which is preliminary data.</text>
</comment>
<gene>
    <name evidence="7" type="ORF">IAD22_00675</name>
</gene>
<accession>A0A9D1LX11</accession>
<dbReference type="NCBIfam" id="TIGR01470">
    <property type="entry name" value="cysG_Nterm"/>
    <property type="match status" value="1"/>
</dbReference>
<keyword evidence="5" id="KW-0627">Porphyrin biosynthesis</keyword>
<dbReference type="Gene3D" id="3.40.50.720">
    <property type="entry name" value="NAD(P)-binding Rossmann-like Domain"/>
    <property type="match status" value="1"/>
</dbReference>
<keyword evidence="3" id="KW-0560">Oxidoreductase</keyword>
<keyword evidence="4" id="KW-0520">NAD</keyword>
<dbReference type="SUPFAM" id="SSF75615">
    <property type="entry name" value="Siroheme synthase middle domains-like"/>
    <property type="match status" value="1"/>
</dbReference>
<dbReference type="EC" id="1.3.1.76" evidence="2"/>
<evidence type="ECO:0000256" key="6">
    <source>
        <dbReference type="ARBA" id="ARBA00047561"/>
    </source>
</evidence>
<reference evidence="7" key="2">
    <citation type="journal article" date="2021" name="PeerJ">
        <title>Extensive microbial diversity within the chicken gut microbiome revealed by metagenomics and culture.</title>
        <authorList>
            <person name="Gilroy R."/>
            <person name="Ravi A."/>
            <person name="Getino M."/>
            <person name="Pursley I."/>
            <person name="Horton D.L."/>
            <person name="Alikhan N.F."/>
            <person name="Baker D."/>
            <person name="Gharbi K."/>
            <person name="Hall N."/>
            <person name="Watson M."/>
            <person name="Adriaenssens E.M."/>
            <person name="Foster-Nyarko E."/>
            <person name="Jarju S."/>
            <person name="Secka A."/>
            <person name="Antonio M."/>
            <person name="Oren A."/>
            <person name="Chaudhuri R.R."/>
            <person name="La Ragione R."/>
            <person name="Hildebrand F."/>
            <person name="Pallen M.J."/>
        </authorList>
    </citation>
    <scope>NUCLEOTIDE SEQUENCE</scope>
    <source>
        <strain evidence="7">ChiGjej1B1-1684</strain>
    </source>
</reference>
<dbReference type="InterPro" id="IPR028161">
    <property type="entry name" value="Met8-like"/>
</dbReference>
<sequence length="212" mass="24343">MSYFPFFMDVTDKQCLVVGGGEVALRKVEKLLLFDCKIKVCSKKFCDGFYDDKIKSKIEMVYHLFMDSDIDGCSFVIAATDNDHLNSHIYDLCVERNLPVNVVDDIKKCTFIFPSVSKGRNYTAAFTTEGKSPLCAAYLRRKFQELDGERLDNIIDIMYNQRKNAKRFIYSSDIRAEFLKEVFNALVYEEGDSKESVMLANKIMKKYIGGGR</sequence>